<dbReference type="InterPro" id="IPR009492">
    <property type="entry name" value="TniQ"/>
</dbReference>
<dbReference type="Proteomes" id="UP000655366">
    <property type="component" value="Unassembled WGS sequence"/>
</dbReference>
<organism evidence="2 3">
    <name type="scientific">Arthrobacter terrae</name>
    <dbReference type="NCBI Taxonomy" id="2935737"/>
    <lineage>
        <taxon>Bacteria</taxon>
        <taxon>Bacillati</taxon>
        <taxon>Actinomycetota</taxon>
        <taxon>Actinomycetes</taxon>
        <taxon>Micrococcales</taxon>
        <taxon>Micrococcaceae</taxon>
        <taxon>Arthrobacter</taxon>
    </lineage>
</organism>
<protein>
    <submittedName>
        <fullName evidence="2">TniQ family protein</fullName>
    </submittedName>
</protein>
<proteinExistence type="predicted"/>
<dbReference type="Pfam" id="PF06527">
    <property type="entry name" value="TniQ"/>
    <property type="match status" value="1"/>
</dbReference>
<evidence type="ECO:0000313" key="2">
    <source>
        <dbReference type="EMBL" id="MBG0741844.1"/>
    </source>
</evidence>
<dbReference type="AlphaFoldDB" id="A0A931CUY0"/>
<keyword evidence="3" id="KW-1185">Reference proteome</keyword>
<name>A0A931CUY0_9MICC</name>
<accession>A0A931CUY0</accession>
<sequence>MINLRRWPVHPAPIPGEALSSWLRRVAVRYDANLGDLVSDLGFAPGEPKDLDTFPPTGFARELAQRTGVDVHRIQRMSLSGWAPWLIDQTEPDAEAFTTYTRQFSVLLPAGRRRPREISEWLAWLPSRQALRACPLCIATSMPPYPYQLLWLLSLTLSCPAHGCLLEPRAKAASYFSDWERKPPTPRPVSVTALAMDSRTWQAMTTGSVDLPRRQVHAGIWFRLIRTIIDELGATLSECRTTAGRLIKCFWKEAGYPQRLGPRSWQPHEGYPLDVQLRTLEVTATAIHLLERKVLIGQGTDAALFLPDDATSGEQAGQ</sequence>
<reference evidence="2 3" key="1">
    <citation type="submission" date="2020-11" db="EMBL/GenBank/DDBJ databases">
        <title>Arthrobacter antarcticus sp. nov., isolated from Antarctic Soil.</title>
        <authorList>
            <person name="Li J."/>
        </authorList>
    </citation>
    <scope>NUCLEOTIDE SEQUENCE [LARGE SCALE GENOMIC DNA]</scope>
    <source>
        <strain evidence="2 3">Z1-20</strain>
    </source>
</reference>
<evidence type="ECO:0000259" key="1">
    <source>
        <dbReference type="Pfam" id="PF06527"/>
    </source>
</evidence>
<feature type="domain" description="TniQ" evidence="1">
    <location>
        <begin position="8"/>
        <end position="166"/>
    </location>
</feature>
<gene>
    <name evidence="2" type="ORF">IV500_21070</name>
</gene>
<dbReference type="EMBL" id="JADNYM010000049">
    <property type="protein sequence ID" value="MBG0741844.1"/>
    <property type="molecule type" value="Genomic_DNA"/>
</dbReference>
<evidence type="ECO:0000313" key="3">
    <source>
        <dbReference type="Proteomes" id="UP000655366"/>
    </source>
</evidence>
<comment type="caution">
    <text evidence="2">The sequence shown here is derived from an EMBL/GenBank/DDBJ whole genome shotgun (WGS) entry which is preliminary data.</text>
</comment>